<dbReference type="SFLD" id="SFLDS00029">
    <property type="entry name" value="Radical_SAM"/>
    <property type="match status" value="1"/>
</dbReference>
<dbReference type="PANTHER" id="PTHR42731:SF4">
    <property type="entry name" value="RADICAL SAM DOMAIN PROTEIN"/>
    <property type="match status" value="1"/>
</dbReference>
<organism evidence="2 3">
    <name type="scientific">Methanonatronarchaeum thermophilum</name>
    <dbReference type="NCBI Taxonomy" id="1927129"/>
    <lineage>
        <taxon>Archaea</taxon>
        <taxon>Methanobacteriati</taxon>
        <taxon>Methanobacteriota</taxon>
        <taxon>Methanonatronarchaeia</taxon>
        <taxon>Methanonatronarchaeales</taxon>
        <taxon>Methanonatronarchaeaceae</taxon>
        <taxon>Methanonatronarchaeum</taxon>
    </lineage>
</organism>
<protein>
    <submittedName>
        <fullName evidence="2">Radical SAM superfamily enzyme</fullName>
    </submittedName>
</protein>
<accession>A0A1Y3GB90</accession>
<dbReference type="InterPro" id="IPR006638">
    <property type="entry name" value="Elp3/MiaA/NifB-like_rSAM"/>
</dbReference>
<dbReference type="Pfam" id="PF04055">
    <property type="entry name" value="Radical_SAM"/>
    <property type="match status" value="1"/>
</dbReference>
<feature type="domain" description="Elp3/MiaA/NifB-like radical SAM core" evidence="1">
    <location>
        <begin position="234"/>
        <end position="465"/>
    </location>
</feature>
<dbReference type="SFLD" id="SFLDG01082">
    <property type="entry name" value="B12-binding_domain_containing"/>
    <property type="match status" value="1"/>
</dbReference>
<dbReference type="Proteomes" id="UP000195137">
    <property type="component" value="Unassembled WGS sequence"/>
</dbReference>
<sequence>MKTLHGDGILSIIEKIMKNNKNQNNPTIVITSDETMMSSYTGGIFLGFSTCMPTGIFPSWLYFKTIAPPVPRKKGRAIQADYGLRMVEATLRENGFNEQEVAVVHPKDLKKTIGDETEIIAVGGHDILGINPPTSEFVEFLQTGPPLNRLKFIELIKQPAVQNRTLIVGGKSAWQVAEVDIMDRLGINHVYLGEAETKLPETIKSILKNEEVPRIIHSNQPSTHQIPSIKGATIHGLVETMRGCGRGCDFCTPSMQKIRFKPIEKIMRDVQVNIDSGLNSILLHSEDILRYGSRKITPDQQKVIKLFKKVSQTQGVKEIKTSHISLSSAYHNPDLIQEITEICMELPNQEIIGTQTGIETGSPKLLNRYMKGKALPSTPNEWPNIVEQSLGLLNDNNWFPACTLMYGLPQETEKDVKLTLDLLDNIKNTSKIVVPLNFVSMEGSALSNDKSFTAKDMQPIHWILIGECIEQSIDSIKKLQKQNKKIMTPKGNYFKTKLVNYFIKFLINNSQKYIKDLKKGKPPKDYQNLKKNYRKPEI</sequence>
<dbReference type="SUPFAM" id="SSF102114">
    <property type="entry name" value="Radical SAM enzymes"/>
    <property type="match status" value="1"/>
</dbReference>
<reference evidence="2 3" key="1">
    <citation type="submission" date="2016-12" db="EMBL/GenBank/DDBJ databases">
        <title>Discovery of methanogenic haloarchaea.</title>
        <authorList>
            <person name="Sorokin D.Y."/>
            <person name="Makarova K.S."/>
            <person name="Abbas B."/>
            <person name="Ferrer M."/>
            <person name="Golyshin P.N."/>
        </authorList>
    </citation>
    <scope>NUCLEOTIDE SEQUENCE [LARGE SCALE GENOMIC DNA]</scope>
    <source>
        <strain evidence="2">AMET1</strain>
    </source>
</reference>
<dbReference type="GO" id="GO:0051536">
    <property type="term" value="F:iron-sulfur cluster binding"/>
    <property type="evidence" value="ECO:0007669"/>
    <property type="project" value="InterPro"/>
</dbReference>
<dbReference type="EMBL" id="MRZU01000004">
    <property type="protein sequence ID" value="OUJ18527.1"/>
    <property type="molecule type" value="Genomic_DNA"/>
</dbReference>
<dbReference type="SMART" id="SM00729">
    <property type="entry name" value="Elp3"/>
    <property type="match status" value="1"/>
</dbReference>
<keyword evidence="3" id="KW-1185">Reference proteome</keyword>
<dbReference type="InterPro" id="IPR058240">
    <property type="entry name" value="rSAM_sf"/>
</dbReference>
<dbReference type="InterPro" id="IPR007197">
    <property type="entry name" value="rSAM"/>
</dbReference>
<name>A0A1Y3GB90_9EURY</name>
<evidence type="ECO:0000313" key="3">
    <source>
        <dbReference type="Proteomes" id="UP000195137"/>
    </source>
</evidence>
<dbReference type="AlphaFoldDB" id="A0A1Y3GB90"/>
<dbReference type="GO" id="GO:0003824">
    <property type="term" value="F:catalytic activity"/>
    <property type="evidence" value="ECO:0007669"/>
    <property type="project" value="InterPro"/>
</dbReference>
<gene>
    <name evidence="2" type="ORF">AMET1_1446</name>
</gene>
<dbReference type="PANTHER" id="PTHR42731">
    <property type="entry name" value="SLL1084 PROTEIN"/>
    <property type="match status" value="1"/>
</dbReference>
<dbReference type="InterPro" id="IPR023404">
    <property type="entry name" value="rSAM_horseshoe"/>
</dbReference>
<proteinExistence type="predicted"/>
<dbReference type="Gene3D" id="3.80.30.20">
    <property type="entry name" value="tm_1862 like domain"/>
    <property type="match status" value="1"/>
</dbReference>
<comment type="caution">
    <text evidence="2">The sequence shown here is derived from an EMBL/GenBank/DDBJ whole genome shotgun (WGS) entry which is preliminary data.</text>
</comment>
<evidence type="ECO:0000259" key="1">
    <source>
        <dbReference type="SMART" id="SM00729"/>
    </source>
</evidence>
<evidence type="ECO:0000313" key="2">
    <source>
        <dbReference type="EMBL" id="OUJ18527.1"/>
    </source>
</evidence>